<evidence type="ECO:0000256" key="1">
    <source>
        <dbReference type="SAM" id="MobiDB-lite"/>
    </source>
</evidence>
<name>A0A4P9TF74_9EURY</name>
<keyword evidence="3" id="KW-1185">Reference proteome</keyword>
<evidence type="ECO:0000313" key="2">
    <source>
        <dbReference type="EMBL" id="QCW03319.1"/>
    </source>
</evidence>
<dbReference type="GeneID" id="96156061"/>
<evidence type="ECO:0000313" key="3">
    <source>
        <dbReference type="Proteomes" id="UP000307562"/>
    </source>
</evidence>
<organism evidence="2 3">
    <name type="scientific">Natrinema pallidum</name>
    <dbReference type="NCBI Taxonomy" id="69527"/>
    <lineage>
        <taxon>Archaea</taxon>
        <taxon>Methanobacteriati</taxon>
        <taxon>Methanobacteriota</taxon>
        <taxon>Stenosarchaea group</taxon>
        <taxon>Halobacteria</taxon>
        <taxon>Halobacteriales</taxon>
        <taxon>Natrialbaceae</taxon>
        <taxon>Natrinema</taxon>
    </lineage>
</organism>
<sequence>MGDDSLDTGMAETLARDRLIERLRPPAESTTSDTARLVDSTTSIIDDLERGKTPDKSDIERATYLLGRVQDRLDEIATLFGWSRWETGATWGELTAEQRCKVYEYRKGKPNPSPERQGIDSWDRDT</sequence>
<dbReference type="AlphaFoldDB" id="A0A4P9TF74"/>
<protein>
    <submittedName>
        <fullName evidence="2">Uncharacterized protein</fullName>
    </submittedName>
</protein>
<gene>
    <name evidence="2" type="ORF">FGF80_08740</name>
</gene>
<proteinExistence type="predicted"/>
<dbReference type="Proteomes" id="UP000307562">
    <property type="component" value="Chromosome"/>
</dbReference>
<dbReference type="EMBL" id="CP040637">
    <property type="protein sequence ID" value="QCW03319.1"/>
    <property type="molecule type" value="Genomic_DNA"/>
</dbReference>
<accession>A0A4P9TF74</accession>
<reference evidence="3" key="1">
    <citation type="submission" date="2019-05" db="EMBL/GenBank/DDBJ databases">
        <title>Complete Genome Sequence and Methylation Pattern of the Halophilic Archaeon Natrinema pallidum BOL6-1.</title>
        <authorList>
            <person name="DasSarma P."/>
            <person name="DasSarma B.P."/>
            <person name="DasSarma S.L."/>
            <person name="Martinez F.L."/>
            <person name="Guzman D."/>
            <person name="Roberts R.J."/>
            <person name="DasSarma S."/>
        </authorList>
    </citation>
    <scope>NUCLEOTIDE SEQUENCE [LARGE SCALE GENOMIC DNA]</scope>
    <source>
        <strain evidence="3">BOL6-1</strain>
    </source>
</reference>
<feature type="compositionally biased region" description="Basic and acidic residues" evidence="1">
    <location>
        <begin position="117"/>
        <end position="126"/>
    </location>
</feature>
<feature type="region of interest" description="Disordered" evidence="1">
    <location>
        <begin position="106"/>
        <end position="126"/>
    </location>
</feature>
<dbReference type="RefSeq" id="WP_006183864.1">
    <property type="nucleotide sequence ID" value="NZ_CP040637.1"/>
</dbReference>
<dbReference type="KEGG" id="npl:FGF80_08740"/>